<accession>A0ABC8U127</accession>
<comment type="caution">
    <text evidence="1">The sequence shown here is derived from an EMBL/GenBank/DDBJ whole genome shotgun (WGS) entry which is preliminary data.</text>
</comment>
<gene>
    <name evidence="1" type="ORF">ILEXP_LOCUS45278</name>
</gene>
<sequence length="234" mass="26382">MKEFKSIERKFKDLIKRTTGFGPPLSLGEDGPIVGLQEDVKHLVLPLIVGRTTSIMVFIVRPRGIGKTTLAHKVYHTALACLSFCCNAWVSVPRQWVLSDERSWEVFNARVGFEIPTELGKVGRTIVRWCRGLPWAIFRLGDVLSKIVATEEQWYILGFLEVLLCRAGFKLGHKLDRLIGILGMIKDLIQRKIGIDQPVGDDEPFVGLEEDVHLLTSHLIADNAANRMVWIVGR</sequence>
<dbReference type="Proteomes" id="UP001642360">
    <property type="component" value="Unassembled WGS sequence"/>
</dbReference>
<dbReference type="InterPro" id="IPR027417">
    <property type="entry name" value="P-loop_NTPase"/>
</dbReference>
<proteinExistence type="predicted"/>
<dbReference type="AlphaFoldDB" id="A0ABC8U127"/>
<keyword evidence="2" id="KW-1185">Reference proteome</keyword>
<name>A0ABC8U127_9AQUA</name>
<evidence type="ECO:0000313" key="1">
    <source>
        <dbReference type="EMBL" id="CAK9175476.1"/>
    </source>
</evidence>
<protein>
    <submittedName>
        <fullName evidence="1">Uncharacterized protein</fullName>
    </submittedName>
</protein>
<organism evidence="1 2">
    <name type="scientific">Ilex paraguariensis</name>
    <name type="common">yerba mate</name>
    <dbReference type="NCBI Taxonomy" id="185542"/>
    <lineage>
        <taxon>Eukaryota</taxon>
        <taxon>Viridiplantae</taxon>
        <taxon>Streptophyta</taxon>
        <taxon>Embryophyta</taxon>
        <taxon>Tracheophyta</taxon>
        <taxon>Spermatophyta</taxon>
        <taxon>Magnoliopsida</taxon>
        <taxon>eudicotyledons</taxon>
        <taxon>Gunneridae</taxon>
        <taxon>Pentapetalae</taxon>
        <taxon>asterids</taxon>
        <taxon>campanulids</taxon>
        <taxon>Aquifoliales</taxon>
        <taxon>Aquifoliaceae</taxon>
        <taxon>Ilex</taxon>
    </lineage>
</organism>
<dbReference type="SUPFAM" id="SSF52540">
    <property type="entry name" value="P-loop containing nucleoside triphosphate hydrolases"/>
    <property type="match status" value="1"/>
</dbReference>
<reference evidence="1 2" key="1">
    <citation type="submission" date="2024-02" db="EMBL/GenBank/DDBJ databases">
        <authorList>
            <person name="Vignale AGUSTIN F."/>
            <person name="Sosa J E."/>
            <person name="Modenutti C."/>
        </authorList>
    </citation>
    <scope>NUCLEOTIDE SEQUENCE [LARGE SCALE GENOMIC DNA]</scope>
</reference>
<dbReference type="EMBL" id="CAUOFW020006614">
    <property type="protein sequence ID" value="CAK9175476.1"/>
    <property type="molecule type" value="Genomic_DNA"/>
</dbReference>
<evidence type="ECO:0000313" key="2">
    <source>
        <dbReference type="Proteomes" id="UP001642360"/>
    </source>
</evidence>
<dbReference type="Gene3D" id="3.40.50.300">
    <property type="entry name" value="P-loop containing nucleotide triphosphate hydrolases"/>
    <property type="match status" value="1"/>
</dbReference>